<organism evidence="2 3">
    <name type="scientific">Aeromonas hydrophila</name>
    <dbReference type="NCBI Taxonomy" id="644"/>
    <lineage>
        <taxon>Bacteria</taxon>
        <taxon>Pseudomonadati</taxon>
        <taxon>Pseudomonadota</taxon>
        <taxon>Gammaproteobacteria</taxon>
        <taxon>Aeromonadales</taxon>
        <taxon>Aeromonadaceae</taxon>
        <taxon>Aeromonas</taxon>
    </lineage>
</organism>
<sequence>MSQKGVLVALLAGCCTMAAQADTQTNQLTWPATASKSTGMEISLTHPGQQPVNSVSTSSPVQTEAINLSNPDFNTTYQLQARTLYASLPEQAGTDFKLALNGQPLPQHHALPLTQATRYFLSYLAPAAKPDQTGEAAYELLVYWHG</sequence>
<gene>
    <name evidence="2" type="ORF">PY771_21855</name>
</gene>
<accession>A0AAQ3CAS8</accession>
<dbReference type="EMBL" id="CP118942">
    <property type="protein sequence ID" value="WEE26224.1"/>
    <property type="molecule type" value="Genomic_DNA"/>
</dbReference>
<feature type="signal peptide" evidence="1">
    <location>
        <begin position="1"/>
        <end position="21"/>
    </location>
</feature>
<keyword evidence="1" id="KW-0732">Signal</keyword>
<name>A0AAQ3CAS8_AERHY</name>
<evidence type="ECO:0000313" key="3">
    <source>
        <dbReference type="Proteomes" id="UP001214666"/>
    </source>
</evidence>
<dbReference type="Proteomes" id="UP001214666">
    <property type="component" value="Chromosome"/>
</dbReference>
<protein>
    <recommendedName>
        <fullName evidence="4">Lipoprotein</fullName>
    </recommendedName>
</protein>
<proteinExistence type="predicted"/>
<evidence type="ECO:0000313" key="2">
    <source>
        <dbReference type="EMBL" id="WEE26224.1"/>
    </source>
</evidence>
<reference evidence="2" key="1">
    <citation type="submission" date="2023-02" db="EMBL/GenBank/DDBJ databases">
        <title>The sequence of Aeromonas hydrophila K533.</title>
        <authorList>
            <person name="Luo X."/>
        </authorList>
    </citation>
    <scope>NUCLEOTIDE SEQUENCE</scope>
    <source>
        <strain evidence="2">K533</strain>
    </source>
</reference>
<evidence type="ECO:0000256" key="1">
    <source>
        <dbReference type="SAM" id="SignalP"/>
    </source>
</evidence>
<evidence type="ECO:0008006" key="4">
    <source>
        <dbReference type="Google" id="ProtNLM"/>
    </source>
</evidence>
<feature type="chain" id="PRO_5042873348" description="Lipoprotein" evidence="1">
    <location>
        <begin position="22"/>
        <end position="146"/>
    </location>
</feature>
<dbReference type="RefSeq" id="WP_077097885.1">
    <property type="nucleotide sequence ID" value="NZ_AP023398.1"/>
</dbReference>
<dbReference type="AlphaFoldDB" id="A0AAQ3CAS8"/>